<feature type="signal peptide" evidence="1">
    <location>
        <begin position="1"/>
        <end position="25"/>
    </location>
</feature>
<organism evidence="2 3">
    <name type="scientific">Roseobacter cerasinus</name>
    <dbReference type="NCBI Taxonomy" id="2602289"/>
    <lineage>
        <taxon>Bacteria</taxon>
        <taxon>Pseudomonadati</taxon>
        <taxon>Pseudomonadota</taxon>
        <taxon>Alphaproteobacteria</taxon>
        <taxon>Rhodobacterales</taxon>
        <taxon>Roseobacteraceae</taxon>
        <taxon>Roseobacter</taxon>
    </lineage>
</organism>
<gene>
    <name evidence="2" type="ORF">So717_36550</name>
</gene>
<dbReference type="Proteomes" id="UP000436522">
    <property type="component" value="Unassembled WGS sequence"/>
</dbReference>
<evidence type="ECO:0000313" key="3">
    <source>
        <dbReference type="Proteomes" id="UP000436522"/>
    </source>
</evidence>
<proteinExistence type="predicted"/>
<keyword evidence="3" id="KW-1185">Reference proteome</keyword>
<sequence>MTLTKLKTSMIGATFLAAFGTTVLAADQVPINVVINQSPWLAGFAAVADLYEE</sequence>
<feature type="chain" id="PRO_5024950709" evidence="1">
    <location>
        <begin position="26"/>
        <end position="53"/>
    </location>
</feature>
<dbReference type="EMBL" id="BLIV01000008">
    <property type="protein sequence ID" value="GFE51902.1"/>
    <property type="molecule type" value="Genomic_DNA"/>
</dbReference>
<accession>A0A640VW94</accession>
<comment type="caution">
    <text evidence="2">The sequence shown here is derived from an EMBL/GenBank/DDBJ whole genome shotgun (WGS) entry which is preliminary data.</text>
</comment>
<name>A0A640VW94_9RHOB</name>
<reference evidence="2 3" key="1">
    <citation type="submission" date="2019-12" db="EMBL/GenBank/DDBJ databases">
        <title>Roseobacter cerasinus sp. nov., isolated from seawater around aquaculture.</title>
        <authorList>
            <person name="Muramatsu S."/>
            <person name="Takabe Y."/>
            <person name="Mori K."/>
            <person name="Takaichi S."/>
            <person name="Hanada S."/>
        </authorList>
    </citation>
    <scope>NUCLEOTIDE SEQUENCE [LARGE SCALE GENOMIC DNA]</scope>
    <source>
        <strain evidence="2 3">AI77</strain>
    </source>
</reference>
<keyword evidence="1" id="KW-0732">Signal</keyword>
<protein>
    <submittedName>
        <fullName evidence="2">Uncharacterized protein</fullName>
    </submittedName>
</protein>
<dbReference type="AlphaFoldDB" id="A0A640VW94"/>
<evidence type="ECO:0000256" key="1">
    <source>
        <dbReference type="SAM" id="SignalP"/>
    </source>
</evidence>
<evidence type="ECO:0000313" key="2">
    <source>
        <dbReference type="EMBL" id="GFE51902.1"/>
    </source>
</evidence>